<dbReference type="InterPro" id="IPR036641">
    <property type="entry name" value="HPT_dom_sf"/>
</dbReference>
<feature type="domain" description="HPt" evidence="2">
    <location>
        <begin position="15"/>
        <end position="112"/>
    </location>
</feature>
<dbReference type="PROSITE" id="PS50894">
    <property type="entry name" value="HPT"/>
    <property type="match status" value="1"/>
</dbReference>
<comment type="caution">
    <text evidence="3">The sequence shown here is derived from an EMBL/GenBank/DDBJ whole genome shotgun (WGS) entry which is preliminary data.</text>
</comment>
<sequence length="112" mass="12797">MIYNLDKINEMAEGDQDFVISVISVFLDEVPEDLESLENAVAAEDYENIYKLAHKIKPNVDLLGMEHTRARALDIETMGKTQASMEAIREQFPLLKTDVHQVISELKKDFDL</sequence>
<dbReference type="InterPro" id="IPR008207">
    <property type="entry name" value="Sig_transdc_His_kin_Hpt_dom"/>
</dbReference>
<evidence type="ECO:0000256" key="1">
    <source>
        <dbReference type="PROSITE-ProRule" id="PRU00110"/>
    </source>
</evidence>
<organism evidence="3 4">
    <name type="scientific">Flagellimonas ochracea</name>
    <dbReference type="NCBI Taxonomy" id="2696472"/>
    <lineage>
        <taxon>Bacteria</taxon>
        <taxon>Pseudomonadati</taxon>
        <taxon>Bacteroidota</taxon>
        <taxon>Flavobacteriia</taxon>
        <taxon>Flavobacteriales</taxon>
        <taxon>Flavobacteriaceae</taxon>
        <taxon>Flagellimonas</taxon>
    </lineage>
</organism>
<dbReference type="AlphaFoldDB" id="A0A964TE56"/>
<dbReference type="RefSeq" id="WP_166524695.1">
    <property type="nucleotide sequence ID" value="NZ_JAAABI010000008.1"/>
</dbReference>
<feature type="modified residue" description="Phosphohistidine" evidence="1">
    <location>
        <position position="54"/>
    </location>
</feature>
<dbReference type="EMBL" id="JAAABI010000008">
    <property type="protein sequence ID" value="NAY93285.1"/>
    <property type="molecule type" value="Genomic_DNA"/>
</dbReference>
<reference evidence="3" key="1">
    <citation type="submission" date="2020-01" db="EMBL/GenBank/DDBJ databases">
        <title>Muricauda ochracea sp. nov., isolated from a tidal flat of Garorim bay in Korea.</title>
        <authorList>
            <person name="Kim D."/>
            <person name="Yoo Y."/>
            <person name="Kim J.-J."/>
        </authorList>
    </citation>
    <scope>NUCLEOTIDE SEQUENCE</scope>
    <source>
        <strain evidence="3">JGD-17</strain>
    </source>
</reference>
<protein>
    <submittedName>
        <fullName evidence="3">Hpt domain-containing protein</fullName>
    </submittedName>
</protein>
<proteinExistence type="predicted"/>
<evidence type="ECO:0000313" key="4">
    <source>
        <dbReference type="Proteomes" id="UP000667650"/>
    </source>
</evidence>
<dbReference type="Gene3D" id="1.20.120.160">
    <property type="entry name" value="HPT domain"/>
    <property type="match status" value="1"/>
</dbReference>
<gene>
    <name evidence="3" type="ORF">GTQ34_15345</name>
</gene>
<evidence type="ECO:0000259" key="2">
    <source>
        <dbReference type="PROSITE" id="PS50894"/>
    </source>
</evidence>
<dbReference type="GO" id="GO:0004672">
    <property type="term" value="F:protein kinase activity"/>
    <property type="evidence" value="ECO:0007669"/>
    <property type="project" value="UniProtKB-ARBA"/>
</dbReference>
<dbReference type="Pfam" id="PF01627">
    <property type="entry name" value="Hpt"/>
    <property type="match status" value="1"/>
</dbReference>
<accession>A0A964TE56</accession>
<name>A0A964TE56_9FLAO</name>
<dbReference type="SUPFAM" id="SSF47226">
    <property type="entry name" value="Histidine-containing phosphotransfer domain, HPT domain"/>
    <property type="match status" value="1"/>
</dbReference>
<keyword evidence="1" id="KW-0597">Phosphoprotein</keyword>
<dbReference type="Proteomes" id="UP000667650">
    <property type="component" value="Unassembled WGS sequence"/>
</dbReference>
<dbReference type="GO" id="GO:0000160">
    <property type="term" value="P:phosphorelay signal transduction system"/>
    <property type="evidence" value="ECO:0007669"/>
    <property type="project" value="InterPro"/>
</dbReference>
<keyword evidence="4" id="KW-1185">Reference proteome</keyword>
<evidence type="ECO:0000313" key="3">
    <source>
        <dbReference type="EMBL" id="NAY93285.1"/>
    </source>
</evidence>